<protein>
    <submittedName>
        <fullName evidence="1">Uncharacterized protein</fullName>
    </submittedName>
</protein>
<dbReference type="AlphaFoldDB" id="A0A836MNH7"/>
<accession>A0A836MNH7</accession>
<gene>
    <name evidence="1" type="ORF">SALWKB29_1812</name>
</gene>
<comment type="caution">
    <text evidence="1">The sequence shown here is derived from an EMBL/GenBank/DDBJ whole genome shotgun (WGS) entry which is preliminary data.</text>
</comment>
<reference evidence="1 2" key="1">
    <citation type="submission" date="2014-03" db="EMBL/GenBank/DDBJ databases">
        <title>The genomes of two eusocial bee gut symbionts.</title>
        <authorList>
            <person name="Kwong W.K."/>
            <person name="Engel P."/>
            <person name="Koch H."/>
            <person name="Moran N.A."/>
        </authorList>
    </citation>
    <scope>NUCLEOTIDE SEQUENCE [LARGE SCALE GENOMIC DNA]</scope>
    <source>
        <strain evidence="2">wkB29</strain>
    </source>
</reference>
<evidence type="ECO:0000313" key="1">
    <source>
        <dbReference type="EMBL" id="KDN14151.1"/>
    </source>
</evidence>
<keyword evidence="2" id="KW-1185">Reference proteome</keyword>
<dbReference type="Proteomes" id="UP000027170">
    <property type="component" value="Unassembled WGS sequence"/>
</dbReference>
<evidence type="ECO:0000313" key="2">
    <source>
        <dbReference type="Proteomes" id="UP000027170"/>
    </source>
</evidence>
<organism evidence="1 2">
    <name type="scientific">Snodgrassella communis</name>
    <dbReference type="NCBI Taxonomy" id="2946699"/>
    <lineage>
        <taxon>Bacteria</taxon>
        <taxon>Pseudomonadati</taxon>
        <taxon>Pseudomonadota</taxon>
        <taxon>Betaproteobacteria</taxon>
        <taxon>Neisseriales</taxon>
        <taxon>Neisseriaceae</taxon>
        <taxon>Snodgrassella</taxon>
    </lineage>
</organism>
<dbReference type="EMBL" id="JFZV01000010">
    <property type="protein sequence ID" value="KDN14151.1"/>
    <property type="molecule type" value="Genomic_DNA"/>
</dbReference>
<proteinExistence type="predicted"/>
<name>A0A836MNH7_9NEIS</name>
<sequence length="64" mass="7327">MKPSDDGFILSDYCDTGTHIYFLSHQSSYNPDISSVLAVPYKYPFSTNTIPQHYHTMPGNDFYT</sequence>